<feature type="domain" description="Transcription regulator TrmB N-terminal" evidence="1">
    <location>
        <begin position="18"/>
        <end position="89"/>
    </location>
</feature>
<dbReference type="Pfam" id="PF01978">
    <property type="entry name" value="TrmB"/>
    <property type="match status" value="1"/>
</dbReference>
<reference evidence="2 3" key="1">
    <citation type="submission" date="2014-02" db="EMBL/GenBank/DDBJ databases">
        <title>Draft genome sequence of Lysinibacillus massiliensis CCUG 49529.</title>
        <authorList>
            <person name="Zhang F."/>
            <person name="Wang G."/>
            <person name="Zhang L."/>
        </authorList>
    </citation>
    <scope>NUCLEOTIDE SEQUENCE [LARGE SCALE GENOMIC DNA]</scope>
    <source>
        <strain evidence="2 3">CCUG 49529</strain>
    </source>
</reference>
<gene>
    <name evidence="2" type="ORF">CD30_07445</name>
</gene>
<dbReference type="InterPro" id="IPR051797">
    <property type="entry name" value="TrmB-like"/>
</dbReference>
<dbReference type="InterPro" id="IPR036390">
    <property type="entry name" value="WH_DNA-bd_sf"/>
</dbReference>
<dbReference type="RefSeq" id="WP_036174634.1">
    <property type="nucleotide sequence ID" value="NZ_AVCZ01000010.1"/>
</dbReference>
<dbReference type="CDD" id="cd09124">
    <property type="entry name" value="PLDc_like_TrmB_middle"/>
    <property type="match status" value="1"/>
</dbReference>
<dbReference type="EMBL" id="JPVQ01000010">
    <property type="protein sequence ID" value="KGR91094.1"/>
    <property type="molecule type" value="Genomic_DNA"/>
</dbReference>
<dbReference type="eggNOG" id="COG1378">
    <property type="taxonomic scope" value="Bacteria"/>
</dbReference>
<dbReference type="InterPro" id="IPR002831">
    <property type="entry name" value="Tscrpt_reg_TrmB_N"/>
</dbReference>
<dbReference type="SUPFAM" id="SSF46785">
    <property type="entry name" value="Winged helix' DNA-binding domain"/>
    <property type="match status" value="1"/>
</dbReference>
<keyword evidence="3" id="KW-1185">Reference proteome</keyword>
<organism evidence="2 3">
    <name type="scientific">Ureibacillus massiliensis 4400831 = CIP 108448 = CCUG 49529</name>
    <dbReference type="NCBI Taxonomy" id="1211035"/>
    <lineage>
        <taxon>Bacteria</taxon>
        <taxon>Bacillati</taxon>
        <taxon>Bacillota</taxon>
        <taxon>Bacilli</taxon>
        <taxon>Bacillales</taxon>
        <taxon>Caryophanaceae</taxon>
        <taxon>Ureibacillus</taxon>
    </lineage>
</organism>
<dbReference type="Gene3D" id="1.10.10.10">
    <property type="entry name" value="Winged helix-like DNA-binding domain superfamily/Winged helix DNA-binding domain"/>
    <property type="match status" value="1"/>
</dbReference>
<dbReference type="PANTHER" id="PTHR34293">
    <property type="entry name" value="HTH-TYPE TRANSCRIPTIONAL REGULATOR TRMBL2"/>
    <property type="match status" value="1"/>
</dbReference>
<comment type="caution">
    <text evidence="2">The sequence shown here is derived from an EMBL/GenBank/DDBJ whole genome shotgun (WGS) entry which is preliminary data.</text>
</comment>
<name>A0A0A3J247_9BACL</name>
<dbReference type="InterPro" id="IPR036388">
    <property type="entry name" value="WH-like_DNA-bd_sf"/>
</dbReference>
<proteinExistence type="predicted"/>
<protein>
    <recommendedName>
        <fullName evidence="1">Transcription regulator TrmB N-terminal domain-containing protein</fullName>
    </recommendedName>
</protein>
<dbReference type="PANTHER" id="PTHR34293:SF1">
    <property type="entry name" value="HTH-TYPE TRANSCRIPTIONAL REGULATOR TRMBL2"/>
    <property type="match status" value="1"/>
</dbReference>
<evidence type="ECO:0000313" key="2">
    <source>
        <dbReference type="EMBL" id="KGR91094.1"/>
    </source>
</evidence>
<evidence type="ECO:0000313" key="3">
    <source>
        <dbReference type="Proteomes" id="UP000030595"/>
    </source>
</evidence>
<dbReference type="AlphaFoldDB" id="A0A0A3J247"/>
<sequence>MKRGDFKIETYETIINALRKLDFTEYESRIYLALLKQSPLNGNMIANLSGVPGAKVYSCLKKMVEKEFISIVYGEGRSNTRVMYTPVPYRKIIDRYSTDFLENLTLLKTELKNVQNHPINNLVVKELYQITDYEIAIDTVRKFIQKSKTSIYLCGWNEIVSILYEDLKEAQLRNVKIVSLMFDEPSESFDWKNSIHFDLDIVRERHKREFNIVVDEEKVGNCQFDQTNTYAVFTSNLAVVHTTLNYIRHDIYINRLIDDLNEEAINKYGKDLRKLLDI</sequence>
<accession>A0A0A3J247</accession>
<evidence type="ECO:0000259" key="1">
    <source>
        <dbReference type="Pfam" id="PF01978"/>
    </source>
</evidence>
<dbReference type="Proteomes" id="UP000030595">
    <property type="component" value="Unassembled WGS sequence"/>
</dbReference>